<dbReference type="RefSeq" id="WP_137340839.1">
    <property type="nucleotide sequence ID" value="NZ_BSQH01000003.1"/>
</dbReference>
<comment type="subcellular location">
    <subcellularLocation>
        <location evidence="1">Cell membrane</location>
        <topology evidence="1">Multi-pass membrane protein</topology>
    </subcellularLocation>
</comment>
<keyword evidence="5 6" id="KW-0472">Membrane</keyword>
<dbReference type="InterPro" id="IPR003838">
    <property type="entry name" value="ABC3_permease_C"/>
</dbReference>
<organism evidence="9 10">
    <name type="scientific">Dyadobacter frigoris</name>
    <dbReference type="NCBI Taxonomy" id="2576211"/>
    <lineage>
        <taxon>Bacteria</taxon>
        <taxon>Pseudomonadati</taxon>
        <taxon>Bacteroidota</taxon>
        <taxon>Cytophagia</taxon>
        <taxon>Cytophagales</taxon>
        <taxon>Spirosomataceae</taxon>
        <taxon>Dyadobacter</taxon>
    </lineage>
</organism>
<proteinExistence type="predicted"/>
<evidence type="ECO:0000313" key="9">
    <source>
        <dbReference type="EMBL" id="TKT91694.1"/>
    </source>
</evidence>
<evidence type="ECO:0000259" key="8">
    <source>
        <dbReference type="Pfam" id="PF12704"/>
    </source>
</evidence>
<feature type="transmembrane region" description="Helical" evidence="6">
    <location>
        <begin position="777"/>
        <end position="798"/>
    </location>
</feature>
<dbReference type="AlphaFoldDB" id="A0A4U6DBI4"/>
<feature type="transmembrane region" description="Helical" evidence="6">
    <location>
        <begin position="733"/>
        <end position="757"/>
    </location>
</feature>
<feature type="domain" description="ABC3 transporter permease C-terminal" evidence="7">
    <location>
        <begin position="692"/>
        <end position="800"/>
    </location>
</feature>
<comment type="caution">
    <text evidence="9">The sequence shown here is derived from an EMBL/GenBank/DDBJ whole genome shotgun (WGS) entry which is preliminary data.</text>
</comment>
<keyword evidence="2" id="KW-1003">Cell membrane</keyword>
<feature type="transmembrane region" description="Helical" evidence="6">
    <location>
        <begin position="442"/>
        <end position="463"/>
    </location>
</feature>
<dbReference type="GO" id="GO:0005886">
    <property type="term" value="C:plasma membrane"/>
    <property type="evidence" value="ECO:0007669"/>
    <property type="project" value="UniProtKB-SubCell"/>
</dbReference>
<evidence type="ECO:0000256" key="1">
    <source>
        <dbReference type="ARBA" id="ARBA00004651"/>
    </source>
</evidence>
<evidence type="ECO:0000256" key="2">
    <source>
        <dbReference type="ARBA" id="ARBA00022475"/>
    </source>
</evidence>
<feature type="transmembrane region" description="Helical" evidence="6">
    <location>
        <begin position="357"/>
        <end position="378"/>
    </location>
</feature>
<dbReference type="Proteomes" id="UP000304900">
    <property type="component" value="Unassembled WGS sequence"/>
</dbReference>
<gene>
    <name evidence="9" type="ORF">FDK13_15130</name>
</gene>
<dbReference type="InterPro" id="IPR050250">
    <property type="entry name" value="Macrolide_Exporter_MacB"/>
</dbReference>
<feature type="transmembrane region" description="Helical" evidence="6">
    <location>
        <begin position="689"/>
        <end position="713"/>
    </location>
</feature>
<feature type="transmembrane region" description="Helical" evidence="6">
    <location>
        <begin position="301"/>
        <end position="323"/>
    </location>
</feature>
<evidence type="ECO:0000256" key="5">
    <source>
        <dbReference type="ARBA" id="ARBA00023136"/>
    </source>
</evidence>
<evidence type="ECO:0000313" key="10">
    <source>
        <dbReference type="Proteomes" id="UP000304900"/>
    </source>
</evidence>
<keyword evidence="3 6" id="KW-0812">Transmembrane</keyword>
<evidence type="ECO:0000259" key="7">
    <source>
        <dbReference type="Pfam" id="PF02687"/>
    </source>
</evidence>
<dbReference type="InterPro" id="IPR025857">
    <property type="entry name" value="MacB_PCD"/>
</dbReference>
<feature type="transmembrane region" description="Helical" evidence="6">
    <location>
        <begin position="398"/>
        <end position="421"/>
    </location>
</feature>
<dbReference type="PANTHER" id="PTHR30572:SF18">
    <property type="entry name" value="ABC-TYPE MACROLIDE FAMILY EXPORT SYSTEM PERMEASE COMPONENT 2"/>
    <property type="match status" value="1"/>
</dbReference>
<accession>A0A4U6DBI4</accession>
<evidence type="ECO:0000256" key="3">
    <source>
        <dbReference type="ARBA" id="ARBA00022692"/>
    </source>
</evidence>
<feature type="domain" description="MacB-like periplasmic core" evidence="8">
    <location>
        <begin position="500"/>
        <end position="616"/>
    </location>
</feature>
<feature type="domain" description="ABC3 transporter permease C-terminal" evidence="7">
    <location>
        <begin position="307"/>
        <end position="420"/>
    </location>
</feature>
<dbReference type="Pfam" id="PF02687">
    <property type="entry name" value="FtsX"/>
    <property type="match status" value="2"/>
</dbReference>
<dbReference type="Pfam" id="PF12704">
    <property type="entry name" value="MacB_PCD"/>
    <property type="match status" value="2"/>
</dbReference>
<dbReference type="GO" id="GO:0022857">
    <property type="term" value="F:transmembrane transporter activity"/>
    <property type="evidence" value="ECO:0007669"/>
    <property type="project" value="TreeGrafter"/>
</dbReference>
<sequence>MFQNYLKLAWRHLVNQKMYSFVKIGGFAIGIAACLLIALFIKDELRYDEDIPYQNRTYRVVAVEKYQGEIIPYTWQQAGVAKVIKEDYPEVEKAGRFLNSELFGAGPNQIRRSDKLQNVYEERFAYMDQDLIDIWGLKMLEGDQEHALDEPNSLVITKSKADKFFPNESAIGKIMIINDDAKKPRKITGVIEDFPKNFHVGFDFLMTMAGVVFYEGEQTNWLATNYQTYIRLKEGTDQHKFESKLSAITKKYYMPQLIASGQKVNAEQIEADKKYQLQPVSQIYLRNGDIRDGLSHGDIRFIWLFGAIAGFILLLACINFVNLSTAKSANRAMEVGLRKTVGSERSGLISQFLTESLLISFVSISLGFVLAYALLPFFNTLSSKSLVFPFTEWWPLPVLILSSLAIGILAGLYPAFYLSGFKPINVLKGQLVKGKKGADLRSTLVVFQFTTSIILIISTFVIYRQVNFILNAKVGYNRNQVLLVHGTNTLGDKVAVFKDEIKKLPQVKNATVSDYLPIKETKRNGNPFWQDGKTKEMASTSGQFWVTDYDYIETLGMKIVQGRNFSKDRKTDEKAVIINQKLAKDLGLKNPVGQYITNQTNNGNKLEIIGVVEDFHFESMKDDIEGLCMSLGSSPSIVSIKIGTSDTKGAIQSISKVWNSLAPNQPIRYTFMDQNFSKMYDDVNRLGQIFSSFAILAIIVASLGLFALSAFMVEQRRKEIGIRKVLGASVQSILGLLTRNFLVLVLISAIIASPIAWYIMQKWLQDYKYRIDITWDIYAFAGILSATIAILTISYQAIKAALIDPAKTLKSQ</sequence>
<dbReference type="OrthoDB" id="8740261at2"/>
<keyword evidence="10" id="KW-1185">Reference proteome</keyword>
<feature type="domain" description="MacB-like periplasmic core" evidence="8">
    <location>
        <begin position="22"/>
        <end position="247"/>
    </location>
</feature>
<evidence type="ECO:0000256" key="4">
    <source>
        <dbReference type="ARBA" id="ARBA00022989"/>
    </source>
</evidence>
<name>A0A4U6DBI4_9BACT</name>
<dbReference type="EMBL" id="SZVO01000006">
    <property type="protein sequence ID" value="TKT91694.1"/>
    <property type="molecule type" value="Genomic_DNA"/>
</dbReference>
<keyword evidence="4 6" id="KW-1133">Transmembrane helix</keyword>
<protein>
    <submittedName>
        <fullName evidence="9">FtsX-like permease family protein</fullName>
    </submittedName>
</protein>
<evidence type="ECO:0000256" key="6">
    <source>
        <dbReference type="SAM" id="Phobius"/>
    </source>
</evidence>
<feature type="transmembrane region" description="Helical" evidence="6">
    <location>
        <begin position="21"/>
        <end position="41"/>
    </location>
</feature>
<reference evidence="9 10" key="1">
    <citation type="submission" date="2019-05" db="EMBL/GenBank/DDBJ databases">
        <title>Dyadobacter AR-3-8 sp. nov., isolated from arctic soil.</title>
        <authorList>
            <person name="Chaudhary D.K."/>
        </authorList>
    </citation>
    <scope>NUCLEOTIDE SEQUENCE [LARGE SCALE GENOMIC DNA]</scope>
    <source>
        <strain evidence="9 10">AR-3-8</strain>
    </source>
</reference>
<dbReference type="PANTHER" id="PTHR30572">
    <property type="entry name" value="MEMBRANE COMPONENT OF TRANSPORTER-RELATED"/>
    <property type="match status" value="1"/>
</dbReference>
<dbReference type="PROSITE" id="PS51257">
    <property type="entry name" value="PROKAR_LIPOPROTEIN"/>
    <property type="match status" value="1"/>
</dbReference>